<keyword evidence="10 13" id="KW-0472">Membrane</keyword>
<dbReference type="PROSITE" id="PS50283">
    <property type="entry name" value="NA_SOLUT_SYMP_3"/>
    <property type="match status" value="1"/>
</dbReference>
<keyword evidence="8" id="KW-0915">Sodium</keyword>
<evidence type="ECO:0000256" key="4">
    <source>
        <dbReference type="ARBA" id="ARBA00022475"/>
    </source>
</evidence>
<dbReference type="InterPro" id="IPR050277">
    <property type="entry name" value="Sodium:Solute_Symporter"/>
</dbReference>
<feature type="transmembrane region" description="Helical" evidence="13">
    <location>
        <begin position="184"/>
        <end position="207"/>
    </location>
</feature>
<accession>A0ABV3TAZ4</accession>
<keyword evidence="9" id="KW-0406">Ion transport</keyword>
<keyword evidence="6" id="KW-0769">Symport</keyword>
<feature type="transmembrane region" description="Helical" evidence="13">
    <location>
        <begin position="6"/>
        <end position="24"/>
    </location>
</feature>
<comment type="catalytic activity">
    <reaction evidence="12">
        <text>L-proline(in) + Na(+)(in) = L-proline(out) + Na(+)(out)</text>
        <dbReference type="Rhea" id="RHEA:28967"/>
        <dbReference type="ChEBI" id="CHEBI:29101"/>
        <dbReference type="ChEBI" id="CHEBI:60039"/>
    </reaction>
</comment>
<feature type="transmembrane region" description="Helical" evidence="13">
    <location>
        <begin position="291"/>
        <end position="316"/>
    </location>
</feature>
<reference evidence="14 15" key="1">
    <citation type="submission" date="2024-02" db="EMBL/GenBank/DDBJ databases">
        <title>New especies of Spiribacter isolated from saline water.</title>
        <authorList>
            <person name="Leon M.J."/>
            <person name="De La Haba R."/>
            <person name="Sanchez-Porro C."/>
            <person name="Ventosa A."/>
        </authorList>
    </citation>
    <scope>NUCLEOTIDE SEQUENCE [LARGE SCALE GENOMIC DNA]</scope>
    <source>
        <strain evidence="15">ag22IC4-189</strain>
    </source>
</reference>
<evidence type="ECO:0000313" key="15">
    <source>
        <dbReference type="Proteomes" id="UP001556637"/>
    </source>
</evidence>
<evidence type="ECO:0000256" key="13">
    <source>
        <dbReference type="SAM" id="Phobius"/>
    </source>
</evidence>
<feature type="transmembrane region" description="Helical" evidence="13">
    <location>
        <begin position="438"/>
        <end position="461"/>
    </location>
</feature>
<evidence type="ECO:0008006" key="16">
    <source>
        <dbReference type="Google" id="ProtNLM"/>
    </source>
</evidence>
<feature type="transmembrane region" description="Helical" evidence="13">
    <location>
        <begin position="44"/>
        <end position="64"/>
    </location>
</feature>
<evidence type="ECO:0000313" key="14">
    <source>
        <dbReference type="EMBL" id="MEX0431084.1"/>
    </source>
</evidence>
<organism evidence="14 15">
    <name type="scientific">Spiribacter insolitus</name>
    <dbReference type="NCBI Taxonomy" id="3122417"/>
    <lineage>
        <taxon>Bacteria</taxon>
        <taxon>Pseudomonadati</taxon>
        <taxon>Pseudomonadota</taxon>
        <taxon>Gammaproteobacteria</taxon>
        <taxon>Chromatiales</taxon>
        <taxon>Ectothiorhodospiraceae</taxon>
        <taxon>Spiribacter</taxon>
    </lineage>
</organism>
<sequence length="643" mass="68452">MIDSMVLWLGLFTLIYMALALFWARQSAVANHDVETWFSAGHSIAPWMGALVGAGASVSVWFLLGTADAVARWGFSSVAALQAGVLLAIPGMLFYKRAWFVAQRFRVSSQIELLRLYYGSEFLAVSCAVIALLFAVAFAGMQLRLLSDLLSAMTAGALSPLFCGALLTLILFAYVVIGGLRAVAYLGMLQTVALVSATLTLGGVILANVGDPLLLMDALAASAGERGAQWFSVAGVVQFVPGFGRGAFLEHPGSAAMILSASMAVLGVACSPVLFKILLSSRSATGVAAGQTWVLAGFFGALIITLGGLLGAFGLLRGEEASATLADLLSATSPWFSVWIVFGLVAGMQLFAGLALLVAAETVVRHLYKPWFHSELSRRATVNLTRIVVVILAVVSLLMAFLTPVALSALGAMALPLSAQLMGPLVGLLWFRWITPPAAVVGFGFGIAAVFLTDAAGIYILSYLGLELPWGRYPWTIHAAGWGLFCNVVAIMVISAVSRHRGRRANAEEIRAFIARHFAARTPPWLNSLAWSIVLAWAFLAVGPGTIFGNVAFVDATGAWVLSVPSLWAWSVLFWLLGLVLVWFLGYRMAMASPEQPAIEPRAEIPSLRHDRVSAEAERLRRLIIAAVAAIGVILLVIWSFGG</sequence>
<comment type="caution">
    <text evidence="14">The sequence shown here is derived from an EMBL/GenBank/DDBJ whole genome shotgun (WGS) entry which is preliminary data.</text>
</comment>
<evidence type="ECO:0000256" key="8">
    <source>
        <dbReference type="ARBA" id="ARBA00023053"/>
    </source>
</evidence>
<dbReference type="InterPro" id="IPR001734">
    <property type="entry name" value="Na/solute_symporter"/>
</dbReference>
<comment type="similarity">
    <text evidence="2">Belongs to the sodium:solute symporter (SSF) (TC 2.A.21) family.</text>
</comment>
<evidence type="ECO:0000256" key="11">
    <source>
        <dbReference type="ARBA" id="ARBA00023201"/>
    </source>
</evidence>
<keyword evidence="11" id="KW-0739">Sodium transport</keyword>
<feature type="transmembrane region" description="Helical" evidence="13">
    <location>
        <begin position="336"/>
        <end position="359"/>
    </location>
</feature>
<dbReference type="RefSeq" id="WP_367983849.1">
    <property type="nucleotide sequence ID" value="NZ_JBAKFF010000001.1"/>
</dbReference>
<evidence type="ECO:0000256" key="7">
    <source>
        <dbReference type="ARBA" id="ARBA00022989"/>
    </source>
</evidence>
<feature type="transmembrane region" description="Helical" evidence="13">
    <location>
        <begin position="525"/>
        <end position="547"/>
    </location>
</feature>
<keyword evidence="5 13" id="KW-0812">Transmembrane</keyword>
<feature type="transmembrane region" description="Helical" evidence="13">
    <location>
        <begin position="473"/>
        <end position="494"/>
    </location>
</feature>
<evidence type="ECO:0000256" key="3">
    <source>
        <dbReference type="ARBA" id="ARBA00022448"/>
    </source>
</evidence>
<protein>
    <recommendedName>
        <fullName evidence="16">Na+/solute symporter</fullName>
    </recommendedName>
</protein>
<feature type="transmembrane region" description="Helical" evidence="13">
    <location>
        <begin position="623"/>
        <end position="642"/>
    </location>
</feature>
<comment type="subcellular location">
    <subcellularLocation>
        <location evidence="1">Cell membrane</location>
        <topology evidence="1">Multi-pass membrane protein</topology>
    </subcellularLocation>
</comment>
<keyword evidence="3" id="KW-0813">Transport</keyword>
<dbReference type="Proteomes" id="UP001556637">
    <property type="component" value="Unassembled WGS sequence"/>
</dbReference>
<keyword evidence="15" id="KW-1185">Reference proteome</keyword>
<feature type="transmembrane region" description="Helical" evidence="13">
    <location>
        <begin position="116"/>
        <end position="138"/>
    </location>
</feature>
<evidence type="ECO:0000256" key="1">
    <source>
        <dbReference type="ARBA" id="ARBA00004651"/>
    </source>
</evidence>
<feature type="transmembrane region" description="Helical" evidence="13">
    <location>
        <begin position="70"/>
        <end position="95"/>
    </location>
</feature>
<evidence type="ECO:0000256" key="2">
    <source>
        <dbReference type="ARBA" id="ARBA00006434"/>
    </source>
</evidence>
<dbReference type="PANTHER" id="PTHR48086">
    <property type="entry name" value="SODIUM/PROLINE SYMPORTER-RELATED"/>
    <property type="match status" value="1"/>
</dbReference>
<evidence type="ECO:0000256" key="9">
    <source>
        <dbReference type="ARBA" id="ARBA00023065"/>
    </source>
</evidence>
<keyword evidence="4" id="KW-1003">Cell membrane</keyword>
<evidence type="ECO:0000256" key="12">
    <source>
        <dbReference type="ARBA" id="ARBA00033708"/>
    </source>
</evidence>
<name>A0ABV3TAZ4_9GAMM</name>
<evidence type="ECO:0000256" key="6">
    <source>
        <dbReference type="ARBA" id="ARBA00022847"/>
    </source>
</evidence>
<evidence type="ECO:0000256" key="5">
    <source>
        <dbReference type="ARBA" id="ARBA00022692"/>
    </source>
</evidence>
<dbReference type="PANTHER" id="PTHR48086:SF3">
    <property type="entry name" value="SODIUM_PROLINE SYMPORTER"/>
    <property type="match status" value="1"/>
</dbReference>
<evidence type="ECO:0000256" key="10">
    <source>
        <dbReference type="ARBA" id="ARBA00023136"/>
    </source>
</evidence>
<feature type="transmembrane region" description="Helical" evidence="13">
    <location>
        <begin position="408"/>
        <end position="431"/>
    </location>
</feature>
<feature type="transmembrane region" description="Helical" evidence="13">
    <location>
        <begin position="567"/>
        <end position="587"/>
    </location>
</feature>
<dbReference type="Gene3D" id="1.20.1730.10">
    <property type="entry name" value="Sodium/glucose cotransporter"/>
    <property type="match status" value="1"/>
</dbReference>
<proteinExistence type="inferred from homology"/>
<feature type="transmembrane region" description="Helical" evidence="13">
    <location>
        <begin position="255"/>
        <end position="279"/>
    </location>
</feature>
<dbReference type="EMBL" id="JBAKFF010000001">
    <property type="protein sequence ID" value="MEX0431084.1"/>
    <property type="molecule type" value="Genomic_DNA"/>
</dbReference>
<keyword evidence="7 13" id="KW-1133">Transmembrane helix</keyword>
<gene>
    <name evidence="14" type="ORF">V6X30_06705</name>
</gene>
<feature type="transmembrane region" description="Helical" evidence="13">
    <location>
        <begin position="380"/>
        <end position="402"/>
    </location>
</feature>
<dbReference type="InterPro" id="IPR038377">
    <property type="entry name" value="Na/Glc_symporter_sf"/>
</dbReference>
<feature type="transmembrane region" description="Helical" evidence="13">
    <location>
        <begin position="158"/>
        <end position="177"/>
    </location>
</feature>